<keyword evidence="4" id="KW-0411">Iron-sulfur</keyword>
<dbReference type="Pfam" id="PF09810">
    <property type="entry name" value="Exo5"/>
    <property type="match status" value="1"/>
</dbReference>
<keyword evidence="6 8" id="KW-0378">Hydrolase</keyword>
<dbReference type="GO" id="GO:0005634">
    <property type="term" value="C:nucleus"/>
    <property type="evidence" value="ECO:0007669"/>
    <property type="project" value="TreeGrafter"/>
</dbReference>
<accession>A0AA40E297</accession>
<feature type="compositionally biased region" description="Low complexity" evidence="7">
    <location>
        <begin position="219"/>
        <end position="229"/>
    </location>
</feature>
<comment type="cofactor">
    <cofactor evidence="1">
        <name>[4Fe-4S] cluster</name>
        <dbReference type="ChEBI" id="CHEBI:49883"/>
    </cofactor>
</comment>
<feature type="compositionally biased region" description="Basic and acidic residues" evidence="7">
    <location>
        <begin position="238"/>
        <end position="249"/>
    </location>
</feature>
<reference evidence="8" key="1">
    <citation type="submission" date="2023-06" db="EMBL/GenBank/DDBJ databases">
        <title>Genome-scale phylogeny and comparative genomics of the fungal order Sordariales.</title>
        <authorList>
            <consortium name="Lawrence Berkeley National Laboratory"/>
            <person name="Hensen N."/>
            <person name="Bonometti L."/>
            <person name="Westerberg I."/>
            <person name="Brannstrom I.O."/>
            <person name="Guillou S."/>
            <person name="Cros-Aarteil S."/>
            <person name="Calhoun S."/>
            <person name="Haridas S."/>
            <person name="Kuo A."/>
            <person name="Mondo S."/>
            <person name="Pangilinan J."/>
            <person name="Riley R."/>
            <person name="LaButti K."/>
            <person name="Andreopoulos B."/>
            <person name="Lipzen A."/>
            <person name="Chen C."/>
            <person name="Yanf M."/>
            <person name="Daum C."/>
            <person name="Ng V."/>
            <person name="Clum A."/>
            <person name="Steindorff A."/>
            <person name="Ohm R."/>
            <person name="Martin F."/>
            <person name="Silar P."/>
            <person name="Natvig D."/>
            <person name="Lalanne C."/>
            <person name="Gautier V."/>
            <person name="Ament-velasquez S.L."/>
            <person name="Kruys A."/>
            <person name="Hutchinson M.I."/>
            <person name="Powell A.J."/>
            <person name="Barry K."/>
            <person name="Miller A.N."/>
            <person name="Grigoriev I.V."/>
            <person name="Debuchy R."/>
            <person name="Gladieux P."/>
            <person name="Thoren M.H."/>
            <person name="Johannesson H."/>
        </authorList>
    </citation>
    <scope>NUCLEOTIDE SEQUENCE</scope>
    <source>
        <strain evidence="8">SMH2392-1A</strain>
    </source>
</reference>
<protein>
    <submittedName>
        <fullName evidence="8">Exonuclease V</fullName>
    </submittedName>
</protein>
<dbReference type="GeneID" id="85319428"/>
<evidence type="ECO:0000256" key="4">
    <source>
        <dbReference type="ARBA" id="ARBA00022485"/>
    </source>
</evidence>
<evidence type="ECO:0000313" key="8">
    <source>
        <dbReference type="EMBL" id="KAK0721596.1"/>
    </source>
</evidence>
<keyword evidence="4" id="KW-0004">4Fe-4S</keyword>
<feature type="non-terminal residue" evidence="8">
    <location>
        <position position="1"/>
    </location>
</feature>
<evidence type="ECO:0000313" key="9">
    <source>
        <dbReference type="Proteomes" id="UP001172101"/>
    </source>
</evidence>
<feature type="non-terminal residue" evidence="8">
    <location>
        <position position="492"/>
    </location>
</feature>
<name>A0AA40E297_9PEZI</name>
<keyword evidence="9" id="KW-1185">Reference proteome</keyword>
<keyword evidence="5" id="KW-0540">Nuclease</keyword>
<keyword evidence="6 8" id="KW-0269">Exonuclease</keyword>
<dbReference type="GO" id="GO:0051539">
    <property type="term" value="F:4 iron, 4 sulfur cluster binding"/>
    <property type="evidence" value="ECO:0007669"/>
    <property type="project" value="UniProtKB-KW"/>
</dbReference>
<dbReference type="GO" id="GO:0005739">
    <property type="term" value="C:mitochondrion"/>
    <property type="evidence" value="ECO:0007669"/>
    <property type="project" value="TreeGrafter"/>
</dbReference>
<sequence length="492" mass="54401">RHGPLEEQPNARLAPLVAPGDTNLAAFVAQTKPRSIPTVLSGAHASYPDLSSALTDQSTSTSETPPPPPPAVADNAGPDSRPPMLRFRTFPHKPFSVSDLTAGVWCELQYYYTLTRLPGGRKTRTAAMRGGTKIHERLERQVFTTVRIDVAKKEDGFGLRLWNIVEGLRSLRDTGLTRELEVWGLVEGNVVNGVIDVLSYENPDPELEEDVLSSRRRSQGSSSSQEQGGTAPSSSSSNKREVFVSDVKTRGSTAPPSQAQVRAATIQLFLYHRFLADMASDKLDYMRIFARYGLDPDEPFSDAFMANIDALHDEVFPSDEDKSASDSAPAVSEISAPAAAAAATTRGHPSVEINMSTLGGASTSSSFTRYGSLRALLTLLKFELHFTFPQGASTLGRVVAVEYRYRAWGERQQQKQQQQQDGSVICVNTFYVEPDILDQYLRDTMQWWRGEREPRGVSLEEAFKCRSCEFVGECDWRMNLDNEALRKARAAR</sequence>
<comment type="subunit">
    <text evidence="3">Monomer.</text>
</comment>
<organism evidence="8 9">
    <name type="scientific">Lasiosphaeria miniovina</name>
    <dbReference type="NCBI Taxonomy" id="1954250"/>
    <lineage>
        <taxon>Eukaryota</taxon>
        <taxon>Fungi</taxon>
        <taxon>Dikarya</taxon>
        <taxon>Ascomycota</taxon>
        <taxon>Pezizomycotina</taxon>
        <taxon>Sordariomycetes</taxon>
        <taxon>Sordariomycetidae</taxon>
        <taxon>Sordariales</taxon>
        <taxon>Lasiosphaeriaceae</taxon>
        <taxon>Lasiosphaeria</taxon>
    </lineage>
</organism>
<dbReference type="EMBL" id="JAUIRO010000003">
    <property type="protein sequence ID" value="KAK0721596.1"/>
    <property type="molecule type" value="Genomic_DNA"/>
</dbReference>
<dbReference type="GO" id="GO:0036297">
    <property type="term" value="P:interstrand cross-link repair"/>
    <property type="evidence" value="ECO:0007669"/>
    <property type="project" value="TreeGrafter"/>
</dbReference>
<comment type="similarity">
    <text evidence="2">Belongs to the EXO5 family.</text>
</comment>
<keyword evidence="4" id="KW-0408">Iron</keyword>
<evidence type="ECO:0000256" key="2">
    <source>
        <dbReference type="ARBA" id="ARBA00009797"/>
    </source>
</evidence>
<feature type="region of interest" description="Disordered" evidence="7">
    <location>
        <begin position="206"/>
        <end position="258"/>
    </location>
</feature>
<evidence type="ECO:0000256" key="5">
    <source>
        <dbReference type="ARBA" id="ARBA00022722"/>
    </source>
</evidence>
<dbReference type="AlphaFoldDB" id="A0AA40E297"/>
<gene>
    <name evidence="8" type="ORF">B0T26DRAFT_625118</name>
</gene>
<dbReference type="GO" id="GO:0045145">
    <property type="term" value="F:single-stranded DNA 5'-3' DNA exonuclease activity"/>
    <property type="evidence" value="ECO:0007669"/>
    <property type="project" value="InterPro"/>
</dbReference>
<dbReference type="PANTHER" id="PTHR14464:SF4">
    <property type="entry name" value="EXONUCLEASE V"/>
    <property type="match status" value="1"/>
</dbReference>
<dbReference type="PANTHER" id="PTHR14464">
    <property type="entry name" value="EXONUCLEASE V"/>
    <property type="match status" value="1"/>
</dbReference>
<proteinExistence type="inferred from homology"/>
<evidence type="ECO:0000256" key="6">
    <source>
        <dbReference type="ARBA" id="ARBA00022839"/>
    </source>
</evidence>
<comment type="caution">
    <text evidence="8">The sequence shown here is derived from an EMBL/GenBank/DDBJ whole genome shotgun (WGS) entry which is preliminary data.</text>
</comment>
<keyword evidence="4" id="KW-0479">Metal-binding</keyword>
<feature type="region of interest" description="Disordered" evidence="7">
    <location>
        <begin position="47"/>
        <end position="83"/>
    </location>
</feature>
<dbReference type="Proteomes" id="UP001172101">
    <property type="component" value="Unassembled WGS sequence"/>
</dbReference>
<dbReference type="RefSeq" id="XP_060297520.1">
    <property type="nucleotide sequence ID" value="XM_060436158.1"/>
</dbReference>
<evidence type="ECO:0000256" key="1">
    <source>
        <dbReference type="ARBA" id="ARBA00001966"/>
    </source>
</evidence>
<evidence type="ECO:0000256" key="3">
    <source>
        <dbReference type="ARBA" id="ARBA00011245"/>
    </source>
</evidence>
<dbReference type="InterPro" id="IPR019190">
    <property type="entry name" value="EXOV"/>
</dbReference>
<evidence type="ECO:0000256" key="7">
    <source>
        <dbReference type="SAM" id="MobiDB-lite"/>
    </source>
</evidence>